<dbReference type="GO" id="GO:0016020">
    <property type="term" value="C:membrane"/>
    <property type="evidence" value="ECO:0007669"/>
    <property type="project" value="InterPro"/>
</dbReference>
<dbReference type="GO" id="GO:0015679">
    <property type="term" value="P:plasma membrane copper ion transport"/>
    <property type="evidence" value="ECO:0007669"/>
    <property type="project" value="TreeGrafter"/>
</dbReference>
<keyword evidence="4" id="KW-0472">Membrane</keyword>
<dbReference type="SUPFAM" id="SSF111369">
    <property type="entry name" value="HlyD-like secretion proteins"/>
    <property type="match status" value="1"/>
</dbReference>
<organism evidence="11 12">
    <name type="scientific">Marinilabilia rubra</name>
    <dbReference type="NCBI Taxonomy" id="2162893"/>
    <lineage>
        <taxon>Bacteria</taxon>
        <taxon>Pseudomonadati</taxon>
        <taxon>Bacteroidota</taxon>
        <taxon>Bacteroidia</taxon>
        <taxon>Marinilabiliales</taxon>
        <taxon>Marinilabiliaceae</taxon>
        <taxon>Marinilabilia</taxon>
    </lineage>
</organism>
<dbReference type="InterPro" id="IPR021782">
    <property type="entry name" value="DUF3347"/>
</dbReference>
<evidence type="ECO:0000256" key="4">
    <source>
        <dbReference type="SAM" id="Phobius"/>
    </source>
</evidence>
<evidence type="ECO:0000313" key="11">
    <source>
        <dbReference type="EMBL" id="PWD97513.1"/>
    </source>
</evidence>
<dbReference type="NCBIfam" id="TIGR01730">
    <property type="entry name" value="RND_mfp"/>
    <property type="match status" value="1"/>
</dbReference>
<accession>A0A2U2B372</accession>
<dbReference type="RefSeq" id="WP_109266320.1">
    <property type="nucleotide sequence ID" value="NZ_QEWP01000036.1"/>
</dbReference>
<feature type="domain" description="CzcB-like C-terminal circularly permuted SH3-like" evidence="10">
    <location>
        <begin position="351"/>
        <end position="414"/>
    </location>
</feature>
<dbReference type="InterPro" id="IPR051909">
    <property type="entry name" value="MFP_Cation_Efflux"/>
</dbReference>
<reference evidence="11 12" key="1">
    <citation type="submission" date="2018-05" db="EMBL/GenBank/DDBJ databases">
        <title>Marinilabilia rubrum sp. nov., isolated from saltern sediment.</title>
        <authorList>
            <person name="Zhang R."/>
        </authorList>
    </citation>
    <scope>NUCLEOTIDE SEQUENCE [LARGE SCALE GENOMIC DNA]</scope>
    <source>
        <strain evidence="11 12">WTE16</strain>
    </source>
</reference>
<dbReference type="Gene3D" id="2.40.420.20">
    <property type="match status" value="1"/>
</dbReference>
<feature type="transmembrane region" description="Helical" evidence="4">
    <location>
        <begin position="20"/>
        <end position="38"/>
    </location>
</feature>
<feature type="domain" description="Heavy metal binding" evidence="6">
    <location>
        <begin position="66"/>
        <end position="91"/>
    </location>
</feature>
<feature type="domain" description="CusB-like three alpha-helical bundle" evidence="7">
    <location>
        <begin position="179"/>
        <end position="228"/>
    </location>
</feature>
<evidence type="ECO:0000259" key="9">
    <source>
        <dbReference type="Pfam" id="PF25954"/>
    </source>
</evidence>
<evidence type="ECO:0000256" key="1">
    <source>
        <dbReference type="ARBA" id="ARBA00009477"/>
    </source>
</evidence>
<dbReference type="GO" id="GO:0046914">
    <property type="term" value="F:transition metal ion binding"/>
    <property type="evidence" value="ECO:0007669"/>
    <property type="project" value="TreeGrafter"/>
</dbReference>
<dbReference type="InterPro" id="IPR058791">
    <property type="entry name" value="3HB_CusB"/>
</dbReference>
<keyword evidence="4" id="KW-1133">Transmembrane helix</keyword>
<protein>
    <submittedName>
        <fullName evidence="11">Efflux RND transporter periplasmic adaptor subunit</fullName>
    </submittedName>
</protein>
<dbReference type="Pfam" id="PF19335">
    <property type="entry name" value="HMBD"/>
    <property type="match status" value="1"/>
</dbReference>
<dbReference type="InterPro" id="IPR058790">
    <property type="entry name" value="BSH_CusB"/>
</dbReference>
<evidence type="ECO:0000256" key="3">
    <source>
        <dbReference type="SAM" id="MobiDB-lite"/>
    </source>
</evidence>
<feature type="domain" description="CusB-like barrel-sandwich hybrid" evidence="8">
    <location>
        <begin position="149"/>
        <end position="262"/>
    </location>
</feature>
<evidence type="ECO:0000313" key="12">
    <source>
        <dbReference type="Proteomes" id="UP000244956"/>
    </source>
</evidence>
<feature type="region of interest" description="Disordered" evidence="3">
    <location>
        <begin position="422"/>
        <end position="468"/>
    </location>
</feature>
<dbReference type="PANTHER" id="PTHR30097">
    <property type="entry name" value="CATION EFFLUX SYSTEM PROTEIN CUSB"/>
    <property type="match status" value="1"/>
</dbReference>
<dbReference type="GO" id="GO:0030288">
    <property type="term" value="C:outer membrane-bounded periplasmic space"/>
    <property type="evidence" value="ECO:0007669"/>
    <property type="project" value="TreeGrafter"/>
</dbReference>
<evidence type="ECO:0000259" key="5">
    <source>
        <dbReference type="Pfam" id="PF11827"/>
    </source>
</evidence>
<evidence type="ECO:0000259" key="6">
    <source>
        <dbReference type="Pfam" id="PF19335"/>
    </source>
</evidence>
<dbReference type="InterPro" id="IPR058792">
    <property type="entry name" value="Beta-barrel_RND_2"/>
</dbReference>
<sequence length="616" mass="68289">MDNNNKVKTPDRVSQPKKTIIITIAALVVGLLLGWLIFGGSGGDSGSVQTPDRASQHDHSGEETTWTCSMHPQVKQPDPGDCPICGMDLIPMEEDDGGADPREIKMSPTAMQLASIQTQPVTQGTAVKTVRLDGKVEADEREVYSQSSHVPGRIEQLTINFTGQYVKRGAPVAYVYSPDLVTAQEELFEAQAIKEVQPELYRAAYEKLKNWKLTDAQIDRILDSGEPREQFPVLADVSGYVTDKLVNMGDYIKRGQTIYKIADLSTVWVLFDVYESDIPWIEKGDEVTFTVSSLPGETFSGKIDYIDPVINPKTRVAKARVAVKNSDLELKPEMFVSGEVEAGLSSHEENIVVPQSAVMWTGKRSVVYVKKTTEDKVGFVMREVLLGPDLGNSYIIEEGLEAGEEIAVNGTFSIDAAAQLSGKPSMMSPEGGEPATGHDHGSMTSNELEDMEGESQSPEEKEIPNYEAPQQFKKQLTAFFDQYIEMKDAMVASDAEMASAEAKDALNALNNTDMALLKGEAHMFWMEDLDKMESALTTISESEDLGKQRKAFIDFNPILFNKIKAFGLDRKIVYFQYCPMANDDKGAYWLSTEENIRNPYYGEMMMECGEVRETIN</sequence>
<dbReference type="OrthoDB" id="9806939at2"/>
<dbReference type="InterPro" id="IPR058649">
    <property type="entry name" value="CzcB_C"/>
</dbReference>
<keyword evidence="2" id="KW-0813">Transport</keyword>
<feature type="region of interest" description="Disordered" evidence="3">
    <location>
        <begin position="43"/>
        <end position="73"/>
    </location>
</feature>
<comment type="caution">
    <text evidence="11">The sequence shown here is derived from an EMBL/GenBank/DDBJ whole genome shotgun (WGS) entry which is preliminary data.</text>
</comment>
<dbReference type="Pfam" id="PF25919">
    <property type="entry name" value="BSH_CusB"/>
    <property type="match status" value="1"/>
</dbReference>
<keyword evidence="4" id="KW-0812">Transmembrane</keyword>
<dbReference type="GO" id="GO:0060003">
    <property type="term" value="P:copper ion export"/>
    <property type="evidence" value="ECO:0007669"/>
    <property type="project" value="TreeGrafter"/>
</dbReference>
<keyword evidence="12" id="KW-1185">Reference proteome</keyword>
<dbReference type="AlphaFoldDB" id="A0A2U2B372"/>
<dbReference type="InterPro" id="IPR045800">
    <property type="entry name" value="HMBD"/>
</dbReference>
<dbReference type="Pfam" id="PF11827">
    <property type="entry name" value="DUF3347"/>
    <property type="match status" value="1"/>
</dbReference>
<comment type="similarity">
    <text evidence="1">Belongs to the membrane fusion protein (MFP) (TC 8.A.1) family.</text>
</comment>
<gene>
    <name evidence="11" type="ORF">DDZ16_20345</name>
</gene>
<dbReference type="FunFam" id="2.40.30.170:FF:000010">
    <property type="entry name" value="Efflux RND transporter periplasmic adaptor subunit"/>
    <property type="match status" value="1"/>
</dbReference>
<evidence type="ECO:0000256" key="2">
    <source>
        <dbReference type="ARBA" id="ARBA00022448"/>
    </source>
</evidence>
<evidence type="ECO:0000259" key="10">
    <source>
        <dbReference type="Pfam" id="PF25975"/>
    </source>
</evidence>
<dbReference type="Gene3D" id="2.40.30.170">
    <property type="match status" value="1"/>
</dbReference>
<evidence type="ECO:0000259" key="8">
    <source>
        <dbReference type="Pfam" id="PF25919"/>
    </source>
</evidence>
<dbReference type="Proteomes" id="UP000244956">
    <property type="component" value="Unassembled WGS sequence"/>
</dbReference>
<dbReference type="Pfam" id="PF25975">
    <property type="entry name" value="CzcB_C"/>
    <property type="match status" value="1"/>
</dbReference>
<evidence type="ECO:0000259" key="7">
    <source>
        <dbReference type="Pfam" id="PF25869"/>
    </source>
</evidence>
<dbReference type="PANTHER" id="PTHR30097:SF15">
    <property type="entry name" value="CATION EFFLUX SYSTEM PROTEIN CUSB"/>
    <property type="match status" value="1"/>
</dbReference>
<dbReference type="InterPro" id="IPR006143">
    <property type="entry name" value="RND_pump_MFP"/>
</dbReference>
<dbReference type="GO" id="GO:0022857">
    <property type="term" value="F:transmembrane transporter activity"/>
    <property type="evidence" value="ECO:0007669"/>
    <property type="project" value="InterPro"/>
</dbReference>
<dbReference type="Pfam" id="PF25869">
    <property type="entry name" value="3HB_CusB"/>
    <property type="match status" value="1"/>
</dbReference>
<dbReference type="EMBL" id="QEWP01000036">
    <property type="protein sequence ID" value="PWD97513.1"/>
    <property type="molecule type" value="Genomic_DNA"/>
</dbReference>
<dbReference type="Pfam" id="PF25954">
    <property type="entry name" value="Beta-barrel_RND_2"/>
    <property type="match status" value="1"/>
</dbReference>
<feature type="domain" description="DUF3347" evidence="5">
    <location>
        <begin position="480"/>
        <end position="570"/>
    </location>
</feature>
<feature type="domain" description="CusB-like beta-barrel" evidence="9">
    <location>
        <begin position="266"/>
        <end position="340"/>
    </location>
</feature>
<proteinExistence type="inferred from homology"/>
<name>A0A2U2B372_9BACT</name>